<dbReference type="AlphaFoldDB" id="A0A518G0J7"/>
<reference evidence="3 4" key="1">
    <citation type="submission" date="2019-02" db="EMBL/GenBank/DDBJ databases">
        <title>Deep-cultivation of Planctomycetes and their phenomic and genomic characterization uncovers novel biology.</title>
        <authorList>
            <person name="Wiegand S."/>
            <person name="Jogler M."/>
            <person name="Boedeker C."/>
            <person name="Pinto D."/>
            <person name="Vollmers J."/>
            <person name="Rivas-Marin E."/>
            <person name="Kohn T."/>
            <person name="Peeters S.H."/>
            <person name="Heuer A."/>
            <person name="Rast P."/>
            <person name="Oberbeckmann S."/>
            <person name="Bunk B."/>
            <person name="Jeske O."/>
            <person name="Meyerdierks A."/>
            <person name="Storesund J.E."/>
            <person name="Kallscheuer N."/>
            <person name="Luecker S."/>
            <person name="Lage O.M."/>
            <person name="Pohl T."/>
            <person name="Merkel B.J."/>
            <person name="Hornburger P."/>
            <person name="Mueller R.-W."/>
            <person name="Bruemmer F."/>
            <person name="Labrenz M."/>
            <person name="Spormann A.M."/>
            <person name="Op den Camp H."/>
            <person name="Overmann J."/>
            <person name="Amann R."/>
            <person name="Jetten M.S.M."/>
            <person name="Mascher T."/>
            <person name="Medema M.H."/>
            <person name="Devos D.P."/>
            <person name="Kaster A.-K."/>
            <person name="Ovreas L."/>
            <person name="Rohde M."/>
            <person name="Galperin M.Y."/>
            <person name="Jogler C."/>
        </authorList>
    </citation>
    <scope>NUCLEOTIDE SEQUENCE [LARGE SCALE GENOMIC DNA]</scope>
    <source>
        <strain evidence="3 4">Q31a</strain>
    </source>
</reference>
<dbReference type="SMART" id="SM00564">
    <property type="entry name" value="PQQ"/>
    <property type="match status" value="4"/>
</dbReference>
<keyword evidence="1" id="KW-0732">Signal</keyword>
<dbReference type="InterPro" id="IPR018391">
    <property type="entry name" value="PQQ_b-propeller_rpt"/>
</dbReference>
<dbReference type="Proteomes" id="UP000318017">
    <property type="component" value="Chromosome"/>
</dbReference>
<dbReference type="Pfam" id="PF13360">
    <property type="entry name" value="PQQ_2"/>
    <property type="match status" value="2"/>
</dbReference>
<feature type="chain" id="PRO_5021971687" evidence="1">
    <location>
        <begin position="39"/>
        <end position="747"/>
    </location>
</feature>
<dbReference type="OrthoDB" id="244732at2"/>
<gene>
    <name evidence="3" type="ORF">Q31a_04080</name>
</gene>
<feature type="signal peptide" evidence="1">
    <location>
        <begin position="1"/>
        <end position="38"/>
    </location>
</feature>
<keyword evidence="4" id="KW-1185">Reference proteome</keyword>
<dbReference type="PANTHER" id="PTHR34512:SF30">
    <property type="entry name" value="OUTER MEMBRANE PROTEIN ASSEMBLY FACTOR BAMB"/>
    <property type="match status" value="1"/>
</dbReference>
<evidence type="ECO:0000256" key="1">
    <source>
        <dbReference type="SAM" id="SignalP"/>
    </source>
</evidence>
<dbReference type="InterPro" id="IPR011047">
    <property type="entry name" value="Quinoprotein_ADH-like_sf"/>
</dbReference>
<dbReference type="Gene3D" id="2.130.10.10">
    <property type="entry name" value="YVTN repeat-like/Quinoprotein amine dehydrogenase"/>
    <property type="match status" value="1"/>
</dbReference>
<name>A0A518G0J7_9BACT</name>
<organism evidence="3 4">
    <name type="scientific">Aureliella helgolandensis</name>
    <dbReference type="NCBI Taxonomy" id="2527968"/>
    <lineage>
        <taxon>Bacteria</taxon>
        <taxon>Pseudomonadati</taxon>
        <taxon>Planctomycetota</taxon>
        <taxon>Planctomycetia</taxon>
        <taxon>Pirellulales</taxon>
        <taxon>Pirellulaceae</taxon>
        <taxon>Aureliella</taxon>
    </lineage>
</organism>
<feature type="domain" description="Pyrrolo-quinoline quinone repeat" evidence="2">
    <location>
        <begin position="319"/>
        <end position="407"/>
    </location>
</feature>
<evidence type="ECO:0000313" key="4">
    <source>
        <dbReference type="Proteomes" id="UP000318017"/>
    </source>
</evidence>
<dbReference type="RefSeq" id="WP_145073182.1">
    <property type="nucleotide sequence ID" value="NZ_CP036298.1"/>
</dbReference>
<proteinExistence type="predicted"/>
<protein>
    <submittedName>
        <fullName evidence="3">Outer membrane biogenesis protein BamB</fullName>
    </submittedName>
</protein>
<dbReference type="InterPro" id="IPR002372">
    <property type="entry name" value="PQQ_rpt_dom"/>
</dbReference>
<feature type="domain" description="Pyrrolo-quinoline quinone repeat" evidence="2">
    <location>
        <begin position="150"/>
        <end position="300"/>
    </location>
</feature>
<dbReference type="KEGG" id="ahel:Q31a_04080"/>
<dbReference type="PANTHER" id="PTHR34512">
    <property type="entry name" value="CELL SURFACE PROTEIN"/>
    <property type="match status" value="1"/>
</dbReference>
<dbReference type="EMBL" id="CP036298">
    <property type="protein sequence ID" value="QDV22125.1"/>
    <property type="molecule type" value="Genomic_DNA"/>
</dbReference>
<sequence precursor="true">MKSRNFAGNVPGYPVLRRTTLALIAFALLAPLAPGTSAAEPADWFQWRGPEGSGVSREKNLPISWSPKGENVLWKNADYGTRCTPVAMNGKLYVVTRYKPETTEEGERLICIDGETGDLLWERAHNVFLSDAPAERVGWASPVADPESGNIFWLGLGCAFECVDGETGEVLWHHSMSEEYGMLSTYGGRTNFPIVFEDLVIVSGVMTQWGENAVPAHRYVGFDKRTGAAVWFSSTTPKPKDTTYSTPFLTTFDGQAALVFGAGDGKVHAMQPRTGKLIWSYKPSNRGIFTSPIVVDNIVYGGFHEQSTTDTRIRGGIFAFDGRTEGEISEEDLLWKIPGSEIEKGQPLVIDGRLYVVDLFGKLMVVDAKTGEIIQEKKVGRRPATLLFADNRIYCTEATGMYWVFERTEEGVEELERIRLNKEELLAGPIISNGKIYVTTSEHIYCIGKKDVVPEADAMPELPGETPKSEDQEIAHIQVAPVEAILAPGQTTPYQVRAYNKLGQFLKVVDAEFSVEGGGEISADGTYVAPETQEHTPIFVTAKVGDVSSTARARIIPPLPWSFDFNDKQVPVTWIGAAYRQQPKDVDGESVLVKVNTIPLGTRSQSWMGWTTLSDYTVQADLNSTIQESTGERADMGVINQRYTLDLMGKNELQIRSWTSRLENRFAKTIPFEWDENTWYTMKFQSENHDGKTTLRGKVWKRGTEEPADWSIEATDDVPNTTGSPGLFGNAQITSFYIDNVKVYDNK</sequence>
<dbReference type="InterPro" id="IPR015943">
    <property type="entry name" value="WD40/YVTN_repeat-like_dom_sf"/>
</dbReference>
<evidence type="ECO:0000313" key="3">
    <source>
        <dbReference type="EMBL" id="QDV22125.1"/>
    </source>
</evidence>
<accession>A0A518G0J7</accession>
<evidence type="ECO:0000259" key="2">
    <source>
        <dbReference type="Pfam" id="PF13360"/>
    </source>
</evidence>
<dbReference type="SUPFAM" id="SSF50998">
    <property type="entry name" value="Quinoprotein alcohol dehydrogenase-like"/>
    <property type="match status" value="1"/>
</dbReference>